<gene>
    <name evidence="3" type="ORF">GRI42_11185</name>
</gene>
<name>A0A844Y1K0_9SPHN</name>
<accession>A0A844Y1K0</accession>
<dbReference type="PROSITE" id="PS51257">
    <property type="entry name" value="PROKAR_LIPOPROTEIN"/>
    <property type="match status" value="1"/>
</dbReference>
<feature type="region of interest" description="Disordered" evidence="1">
    <location>
        <begin position="19"/>
        <end position="56"/>
    </location>
</feature>
<dbReference type="EMBL" id="WTYF01000004">
    <property type="protein sequence ID" value="MXO51864.1"/>
    <property type="molecule type" value="Genomic_DNA"/>
</dbReference>
<keyword evidence="2" id="KW-0732">Signal</keyword>
<dbReference type="Proteomes" id="UP000444185">
    <property type="component" value="Unassembled WGS sequence"/>
</dbReference>
<sequence>MRKIALVVLASATLSACVSSSPPTYWPPQQQRPAATTPPPQTQVRPAPSTGGFRAPQVMNLPGLEGVIGKNATALANLFGPPRLSVREGDAYKLQFTGEACVLDVYLYPLAPGAEPSATYVAARRASDALDVDRAACVRALRR</sequence>
<dbReference type="AlphaFoldDB" id="A0A844Y1K0"/>
<dbReference type="OrthoDB" id="8482143at2"/>
<evidence type="ECO:0000313" key="3">
    <source>
        <dbReference type="EMBL" id="MXO51864.1"/>
    </source>
</evidence>
<dbReference type="RefSeq" id="WP_160608560.1">
    <property type="nucleotide sequence ID" value="NZ_WTYF01000004.1"/>
</dbReference>
<comment type="caution">
    <text evidence="3">The sequence shown here is derived from an EMBL/GenBank/DDBJ whole genome shotgun (WGS) entry which is preliminary data.</text>
</comment>
<feature type="chain" id="PRO_5032867122" description="Lipoprotein" evidence="2">
    <location>
        <begin position="21"/>
        <end position="143"/>
    </location>
</feature>
<evidence type="ECO:0008006" key="5">
    <source>
        <dbReference type="Google" id="ProtNLM"/>
    </source>
</evidence>
<feature type="compositionally biased region" description="Low complexity" evidence="1">
    <location>
        <begin position="19"/>
        <end position="35"/>
    </location>
</feature>
<protein>
    <recommendedName>
        <fullName evidence="5">Lipoprotein</fullName>
    </recommendedName>
</protein>
<evidence type="ECO:0000313" key="4">
    <source>
        <dbReference type="Proteomes" id="UP000444185"/>
    </source>
</evidence>
<evidence type="ECO:0000256" key="1">
    <source>
        <dbReference type="SAM" id="MobiDB-lite"/>
    </source>
</evidence>
<organism evidence="3 4">
    <name type="scientific">Qipengyuania gaetbuli</name>
    <dbReference type="NCBI Taxonomy" id="266952"/>
    <lineage>
        <taxon>Bacteria</taxon>
        <taxon>Pseudomonadati</taxon>
        <taxon>Pseudomonadota</taxon>
        <taxon>Alphaproteobacteria</taxon>
        <taxon>Sphingomonadales</taxon>
        <taxon>Erythrobacteraceae</taxon>
        <taxon>Qipengyuania</taxon>
    </lineage>
</organism>
<proteinExistence type="predicted"/>
<evidence type="ECO:0000256" key="2">
    <source>
        <dbReference type="SAM" id="SignalP"/>
    </source>
</evidence>
<keyword evidence="4" id="KW-1185">Reference proteome</keyword>
<reference evidence="3 4" key="1">
    <citation type="submission" date="2019-12" db="EMBL/GenBank/DDBJ databases">
        <title>Genomic-based taxomic classification of the family Erythrobacteraceae.</title>
        <authorList>
            <person name="Xu L."/>
        </authorList>
    </citation>
    <scope>NUCLEOTIDE SEQUENCE [LARGE SCALE GENOMIC DNA]</scope>
    <source>
        <strain evidence="3 4">DSM 16225</strain>
    </source>
</reference>
<feature type="signal peptide" evidence="2">
    <location>
        <begin position="1"/>
        <end position="20"/>
    </location>
</feature>